<feature type="region of interest" description="Disordered" evidence="1">
    <location>
        <begin position="30"/>
        <end position="166"/>
    </location>
</feature>
<evidence type="ECO:0000259" key="3">
    <source>
        <dbReference type="Pfam" id="PF21046"/>
    </source>
</evidence>
<feature type="compositionally biased region" description="Polar residues" evidence="1">
    <location>
        <begin position="117"/>
        <end position="147"/>
    </location>
</feature>
<feature type="compositionally biased region" description="Pro residues" evidence="1">
    <location>
        <begin position="95"/>
        <end position="113"/>
    </location>
</feature>
<evidence type="ECO:0000313" key="6">
    <source>
        <dbReference type="Proteomes" id="UP000813444"/>
    </source>
</evidence>
<evidence type="ECO:0000259" key="4">
    <source>
        <dbReference type="Pfam" id="PF21048"/>
    </source>
</evidence>
<evidence type="ECO:0000313" key="5">
    <source>
        <dbReference type="EMBL" id="KAH7324924.1"/>
    </source>
</evidence>
<gene>
    <name evidence="5" type="ORF">B0I35DRAFT_348538</name>
</gene>
<organism evidence="5 6">
    <name type="scientific">Stachybotrys elegans</name>
    <dbReference type="NCBI Taxonomy" id="80388"/>
    <lineage>
        <taxon>Eukaryota</taxon>
        <taxon>Fungi</taxon>
        <taxon>Dikarya</taxon>
        <taxon>Ascomycota</taxon>
        <taxon>Pezizomycotina</taxon>
        <taxon>Sordariomycetes</taxon>
        <taxon>Hypocreomycetidae</taxon>
        <taxon>Hypocreales</taxon>
        <taxon>Stachybotryaceae</taxon>
        <taxon>Stachybotrys</taxon>
    </lineage>
</organism>
<evidence type="ECO:0000256" key="1">
    <source>
        <dbReference type="SAM" id="MobiDB-lite"/>
    </source>
</evidence>
<proteinExistence type="predicted"/>
<dbReference type="InterPro" id="IPR022093">
    <property type="entry name" value="Rad26-like_helical"/>
</dbReference>
<dbReference type="AlphaFoldDB" id="A0A8K0SUA1"/>
<evidence type="ECO:0000259" key="2">
    <source>
        <dbReference type="Pfam" id="PF12331"/>
    </source>
</evidence>
<dbReference type="InterPro" id="IPR048379">
    <property type="entry name" value="Rad26-like_C"/>
</dbReference>
<feature type="domain" description="Rad26-like C-terminal" evidence="3">
    <location>
        <begin position="717"/>
        <end position="780"/>
    </location>
</feature>
<reference evidence="5" key="1">
    <citation type="journal article" date="2021" name="Nat. Commun.">
        <title>Genetic determinants of endophytism in the Arabidopsis root mycobiome.</title>
        <authorList>
            <person name="Mesny F."/>
            <person name="Miyauchi S."/>
            <person name="Thiergart T."/>
            <person name="Pickel B."/>
            <person name="Atanasova L."/>
            <person name="Karlsson M."/>
            <person name="Huettel B."/>
            <person name="Barry K.W."/>
            <person name="Haridas S."/>
            <person name="Chen C."/>
            <person name="Bauer D."/>
            <person name="Andreopoulos W."/>
            <person name="Pangilinan J."/>
            <person name="LaButti K."/>
            <person name="Riley R."/>
            <person name="Lipzen A."/>
            <person name="Clum A."/>
            <person name="Drula E."/>
            <person name="Henrissat B."/>
            <person name="Kohler A."/>
            <person name="Grigoriev I.V."/>
            <person name="Martin F.M."/>
            <person name="Hacquard S."/>
        </authorList>
    </citation>
    <scope>NUCLEOTIDE SEQUENCE</scope>
    <source>
        <strain evidence="5">MPI-CAGE-CH-0235</strain>
    </source>
</reference>
<feature type="domain" description="Rad26-like helical repeats" evidence="2">
    <location>
        <begin position="473"/>
        <end position="707"/>
    </location>
</feature>
<name>A0A8K0SUA1_9HYPO</name>
<keyword evidence="6" id="KW-1185">Reference proteome</keyword>
<dbReference type="Pfam" id="PF21046">
    <property type="entry name" value="Rad26-like_C"/>
    <property type="match status" value="1"/>
</dbReference>
<dbReference type="OrthoDB" id="5245063at2759"/>
<dbReference type="EMBL" id="JAGPNK010000003">
    <property type="protein sequence ID" value="KAH7324924.1"/>
    <property type="molecule type" value="Genomic_DNA"/>
</dbReference>
<evidence type="ECO:0008006" key="7">
    <source>
        <dbReference type="Google" id="ProtNLM"/>
    </source>
</evidence>
<feature type="domain" description="Rad26-like N-terminal" evidence="4">
    <location>
        <begin position="367"/>
        <end position="415"/>
    </location>
</feature>
<dbReference type="Pfam" id="PF21048">
    <property type="entry name" value="Rad26-like_N"/>
    <property type="match status" value="1"/>
</dbReference>
<feature type="compositionally biased region" description="Polar residues" evidence="1">
    <location>
        <begin position="31"/>
        <end position="43"/>
    </location>
</feature>
<dbReference type="Pfam" id="PF12331">
    <property type="entry name" value="Rad26-like_helical_rpts"/>
    <property type="match status" value="1"/>
</dbReference>
<feature type="compositionally biased region" description="Low complexity" evidence="1">
    <location>
        <begin position="44"/>
        <end position="55"/>
    </location>
</feature>
<dbReference type="Proteomes" id="UP000813444">
    <property type="component" value="Unassembled WGS sequence"/>
</dbReference>
<comment type="caution">
    <text evidence="5">The sequence shown here is derived from an EMBL/GenBank/DDBJ whole genome shotgun (WGS) entry which is preliminary data.</text>
</comment>
<feature type="region of interest" description="Disordered" evidence="1">
    <location>
        <begin position="257"/>
        <end position="281"/>
    </location>
</feature>
<accession>A0A8K0SUA1</accession>
<protein>
    <recommendedName>
        <fullName evidence="7">DNA repair protein Rad26</fullName>
    </recommendedName>
</protein>
<dbReference type="InterPro" id="IPR048380">
    <property type="entry name" value="Rad26-like_N"/>
</dbReference>
<sequence>MDIDEFADDGIDDLSDSDLQAIDQLAVHFTQAAQSQAPPRQTQNANPPRAYPNYNWDEDDDLDTTEVTNDAGGPVGRPLNPSYQHQKPSSQLPQRPVPPVPNPRWNPTVPPGRPATTMPSSRSLLAMNLSQQVPSQSTSGFGRNLSQFPRPPVPQPDLAPSQAPSANMVSALQKRVRALEAELASARSEVNVVRNNSLKAEKQHAAELAAEVARLKKLNSEELAKHEKITEAALVAKKHANTELEFLQRDLREVNDRARRKDTAPMSTVSGPDTPRKNKTWGIADGFDDMDIVTSPSKTQGRFKNSGPVAIHVGERTPTKGKRKRPMVESPITALETHVDDVFMAEDREPPPVQNVVVAAPTEPFEFLPLVLDHGAFHNQPPTFDVLSRLAFPSDPDTSLSSLIFQRLPLLGNPSLPMQLFVDFSELIINLWIRCCEEAYLEPIKYLASLLAFVFQLETTSVAPVLAPKLVPVLLTMINTLAETRQRIPEGQIAKDADYNRLEEHVHMKDMLGLLHTLALACATAPSDNDAGLSCGAAEFWKLMTLKPVYLLLAPKEKHEHTVGMLHLLALSSLPSSIGPITQDEAAEGVAQMIIERASARLTEFPRTVSITPKQRRDLRLAALRTLIGFARHPFGTLQLATHNSALPRVATCLSNCIDELYDQAIPSGILPPPDTGSTAELFAGSSSSGELCQIISQCILLIYKLVTDPATSDVLDISQKLSTSNGGNRRYHLALGRLAFAEEDLVLESGIDSEIVEAAAELLEMAVTPDEGELMSEAFGPG</sequence>